<name>A0A1H1R767_9PSED</name>
<keyword evidence="2" id="KW-1185">Reference proteome</keyword>
<dbReference type="GO" id="GO:0016874">
    <property type="term" value="F:ligase activity"/>
    <property type="evidence" value="ECO:0007669"/>
    <property type="project" value="UniProtKB-KW"/>
</dbReference>
<keyword evidence="1" id="KW-0436">Ligase</keyword>
<evidence type="ECO:0000313" key="2">
    <source>
        <dbReference type="Proteomes" id="UP000243359"/>
    </source>
</evidence>
<protein>
    <submittedName>
        <fullName evidence="1">2'-5' RNA ligase superfamily protein</fullName>
    </submittedName>
</protein>
<dbReference type="InterPro" id="IPR009097">
    <property type="entry name" value="Cyclic_Pdiesterase"/>
</dbReference>
<reference evidence="2" key="1">
    <citation type="submission" date="2016-10" db="EMBL/GenBank/DDBJ databases">
        <authorList>
            <person name="Varghese N."/>
            <person name="Submissions S."/>
        </authorList>
    </citation>
    <scope>NUCLEOTIDE SEQUENCE [LARGE SCALE GENOMIC DNA]</scope>
    <source>
        <strain evidence="2">KCTC 32247</strain>
    </source>
</reference>
<proteinExistence type="predicted"/>
<dbReference type="Proteomes" id="UP000243359">
    <property type="component" value="Chromosome I"/>
</dbReference>
<dbReference type="STRING" id="1392877.SAMN05216221_1552"/>
<dbReference type="Gene3D" id="3.90.1140.10">
    <property type="entry name" value="Cyclic phosphodiesterase"/>
    <property type="match status" value="1"/>
</dbReference>
<dbReference type="OrthoDB" id="5540889at2"/>
<organism evidence="1 2">
    <name type="scientific">Pseudomonas oryzae</name>
    <dbReference type="NCBI Taxonomy" id="1392877"/>
    <lineage>
        <taxon>Bacteria</taxon>
        <taxon>Pseudomonadati</taxon>
        <taxon>Pseudomonadota</taxon>
        <taxon>Gammaproteobacteria</taxon>
        <taxon>Pseudomonadales</taxon>
        <taxon>Pseudomonadaceae</taxon>
        <taxon>Pseudomonas</taxon>
    </lineage>
</organism>
<sequence length="215" mass="24341">MLFSDPRQAPAQSIACERRDYPEWHRGRPRYAVWTVPVDCPRVLARLQRAQQHLGAWLHVGYRRQAHITLFVCGFPAEQPHFDDDFPGERLAAQLTALDTLDANRFELQIGGLDSYASAPFLTVADPQGRLAQLRTALATHSTEIRQAPYHPHLTVGLYARTLPRQTLRQRLGEFSDSAPLTLTVRELHYSTYAAAELFGTLRCERRVVLSATIP</sequence>
<dbReference type="EMBL" id="LT629751">
    <property type="protein sequence ID" value="SDS31634.1"/>
    <property type="molecule type" value="Genomic_DNA"/>
</dbReference>
<dbReference type="SUPFAM" id="SSF55144">
    <property type="entry name" value="LigT-like"/>
    <property type="match status" value="1"/>
</dbReference>
<accession>A0A1H1R767</accession>
<dbReference type="Pfam" id="PF13563">
    <property type="entry name" value="2_5_RNA_ligase2"/>
    <property type="match status" value="1"/>
</dbReference>
<evidence type="ECO:0000313" key="1">
    <source>
        <dbReference type="EMBL" id="SDS31634.1"/>
    </source>
</evidence>
<dbReference type="AlphaFoldDB" id="A0A1H1R767"/>
<gene>
    <name evidence="1" type="ORF">SAMN05216221_1552</name>
</gene>
<dbReference type="RefSeq" id="WP_157719505.1">
    <property type="nucleotide sequence ID" value="NZ_LT629751.1"/>
</dbReference>